<dbReference type="PRINTS" id="PR00477">
    <property type="entry name" value="PHGLYCKINASE"/>
</dbReference>
<feature type="binding site" evidence="14">
    <location>
        <position position="37"/>
    </location>
    <ligand>
        <name>(2R)-3-phosphoglycerate</name>
        <dbReference type="ChEBI" id="CHEBI:58272"/>
    </ligand>
</feature>
<dbReference type="Pfam" id="PF00162">
    <property type="entry name" value="PGK"/>
    <property type="match status" value="1"/>
</dbReference>
<dbReference type="GO" id="GO:0005829">
    <property type="term" value="C:cytosol"/>
    <property type="evidence" value="ECO:0007669"/>
    <property type="project" value="TreeGrafter"/>
</dbReference>
<feature type="binding site" evidence="13 15">
    <location>
        <position position="316"/>
    </location>
    <ligand>
        <name>ATP</name>
        <dbReference type="ChEBI" id="CHEBI:30616"/>
    </ligand>
</feature>
<feature type="binding site" evidence="14">
    <location>
        <position position="114"/>
    </location>
    <ligand>
        <name>(2R)-3-phosphoglycerate</name>
        <dbReference type="ChEBI" id="CHEBI:58272"/>
    </ligand>
</feature>
<dbReference type="HAMAP" id="MF_00145">
    <property type="entry name" value="Phosphoglyc_kinase"/>
    <property type="match status" value="1"/>
</dbReference>
<evidence type="ECO:0000256" key="12">
    <source>
        <dbReference type="ARBA" id="ARBA00023152"/>
    </source>
</evidence>
<reference evidence="17" key="1">
    <citation type="submission" date="2019-09" db="EMBL/GenBank/DDBJ databases">
        <title>Characterisation of the sponge microbiome using genome-centric metagenomics.</title>
        <authorList>
            <person name="Engelberts J.P."/>
            <person name="Robbins S.J."/>
            <person name="De Goeij J.M."/>
            <person name="Aranda M."/>
            <person name="Bell S.C."/>
            <person name="Webster N.S."/>
        </authorList>
    </citation>
    <scope>NUCLEOTIDE SEQUENCE</scope>
    <source>
        <strain evidence="17">SB0662_bin_9</strain>
    </source>
</reference>
<keyword evidence="7 13" id="KW-0963">Cytoplasm</keyword>
<comment type="pathway">
    <text evidence="2 13">Carbohydrate degradation; glycolysis; pyruvate from D-glyceraldehyde 3-phosphate: step 2/5.</text>
</comment>
<comment type="caution">
    <text evidence="17">The sequence shown here is derived from an EMBL/GenBank/DDBJ whole genome shotgun (WGS) entry which is preliminary data.</text>
</comment>
<dbReference type="AlphaFoldDB" id="A0A6B1DXK1"/>
<evidence type="ECO:0000256" key="5">
    <source>
        <dbReference type="ARBA" id="ARBA00013061"/>
    </source>
</evidence>
<evidence type="ECO:0000256" key="16">
    <source>
        <dbReference type="RuleBase" id="RU000532"/>
    </source>
</evidence>
<accession>A0A6B1DXK1</accession>
<evidence type="ECO:0000256" key="1">
    <source>
        <dbReference type="ARBA" id="ARBA00000642"/>
    </source>
</evidence>
<evidence type="ECO:0000256" key="11">
    <source>
        <dbReference type="ARBA" id="ARBA00022840"/>
    </source>
</evidence>
<keyword evidence="11 13" id="KW-0067">ATP-binding</keyword>
<keyword evidence="9 13" id="KW-0547">Nucleotide-binding</keyword>
<name>A0A6B1DXK1_9CHLR</name>
<dbReference type="EC" id="2.7.2.3" evidence="5 13"/>
<gene>
    <name evidence="13" type="primary">pgk</name>
    <name evidence="17" type="ORF">F4Y08_12390</name>
</gene>
<dbReference type="PANTHER" id="PTHR11406:SF23">
    <property type="entry name" value="PHOSPHOGLYCERATE KINASE 1, CHLOROPLASTIC-RELATED"/>
    <property type="match status" value="1"/>
</dbReference>
<dbReference type="InterPro" id="IPR036043">
    <property type="entry name" value="Phosphoglycerate_kinase_sf"/>
</dbReference>
<dbReference type="GO" id="GO:0043531">
    <property type="term" value="F:ADP binding"/>
    <property type="evidence" value="ECO:0007669"/>
    <property type="project" value="TreeGrafter"/>
</dbReference>
<dbReference type="InterPro" id="IPR001576">
    <property type="entry name" value="Phosphoglycerate_kinase"/>
</dbReference>
<dbReference type="FunFam" id="3.40.50.1260:FF:000031">
    <property type="entry name" value="Phosphoglycerate kinase 1"/>
    <property type="match status" value="1"/>
</dbReference>
<dbReference type="SUPFAM" id="SSF53748">
    <property type="entry name" value="Phosphoglycerate kinase"/>
    <property type="match status" value="1"/>
</dbReference>
<evidence type="ECO:0000256" key="8">
    <source>
        <dbReference type="ARBA" id="ARBA00022679"/>
    </source>
</evidence>
<sequence length="388" mass="40987">MAFKTVRDIDWSGRQALVRVDFNVPLDREGAITDDSRILASVPTIRYLLDRGASVCLMSHLGRPRSKEDAQFTLAPVADRLSRLLGCEVPLIKDLSAPPAMQSPGSVMLLENTRFEPGETGNDPAFAQVLSQFGDVYVNDAFGSLHRAHASTEGVGHLLPAVAGLLVETELHWLSPLLDNPQRPALAIMGGAKISDKVGVIRNLLRHMDDVLVGGGMANTFLAAQGHPTGKSLVQAEALDTARSLLADFDDHLHLPVDLVVAKELDSEANRKTVSADGIEEDWLALDIGPATVAHYANRLAPARTVFWNGPMGVCEIKPFDQGTNALAEILGGLPHARSVVGGGDGVAAIRQAGMEDAIGHLSTGGGACLEYLAGTELPGLAVLTGSG</sequence>
<comment type="catalytic activity">
    <reaction evidence="1 13 16">
        <text>(2R)-3-phosphoglycerate + ATP = (2R)-3-phospho-glyceroyl phosphate + ADP</text>
        <dbReference type="Rhea" id="RHEA:14801"/>
        <dbReference type="ChEBI" id="CHEBI:30616"/>
        <dbReference type="ChEBI" id="CHEBI:57604"/>
        <dbReference type="ChEBI" id="CHEBI:58272"/>
        <dbReference type="ChEBI" id="CHEBI:456216"/>
        <dbReference type="EC" id="2.7.2.3"/>
    </reaction>
</comment>
<dbReference type="EMBL" id="VXPY01000087">
    <property type="protein sequence ID" value="MYD91114.1"/>
    <property type="molecule type" value="Genomic_DNA"/>
</dbReference>
<dbReference type="GO" id="GO:0006096">
    <property type="term" value="P:glycolytic process"/>
    <property type="evidence" value="ECO:0007669"/>
    <property type="project" value="UniProtKB-UniRule"/>
</dbReference>
<evidence type="ECO:0000256" key="15">
    <source>
        <dbReference type="PIRSR" id="PIRSR000724-2"/>
    </source>
</evidence>
<feature type="binding site" evidence="13 14">
    <location>
        <begin position="60"/>
        <end position="63"/>
    </location>
    <ligand>
        <name>substrate</name>
    </ligand>
</feature>
<evidence type="ECO:0000256" key="2">
    <source>
        <dbReference type="ARBA" id="ARBA00004838"/>
    </source>
</evidence>
<dbReference type="Gene3D" id="3.40.50.1260">
    <property type="entry name" value="Phosphoglycerate kinase, N-terminal domain"/>
    <property type="match status" value="2"/>
</dbReference>
<feature type="binding site" evidence="13">
    <location>
        <position position="37"/>
    </location>
    <ligand>
        <name>substrate</name>
    </ligand>
</feature>
<keyword evidence="12 13" id="KW-0324">Glycolysis</keyword>
<evidence type="ECO:0000256" key="4">
    <source>
        <dbReference type="ARBA" id="ARBA00011245"/>
    </source>
</evidence>
<dbReference type="PANTHER" id="PTHR11406">
    <property type="entry name" value="PHOSPHOGLYCERATE KINASE"/>
    <property type="match status" value="1"/>
</dbReference>
<proteinExistence type="inferred from homology"/>
<comment type="subcellular location">
    <subcellularLocation>
        <location evidence="13">Cytoplasm</location>
    </subcellularLocation>
</comment>
<dbReference type="InterPro" id="IPR015824">
    <property type="entry name" value="Phosphoglycerate_kinase_N"/>
</dbReference>
<keyword evidence="8 13" id="KW-0808">Transferase</keyword>
<evidence type="ECO:0000313" key="17">
    <source>
        <dbReference type="EMBL" id="MYD91114.1"/>
    </source>
</evidence>
<evidence type="ECO:0000256" key="13">
    <source>
        <dbReference type="HAMAP-Rule" id="MF_00145"/>
    </source>
</evidence>
<evidence type="ECO:0000256" key="6">
    <source>
        <dbReference type="ARBA" id="ARBA00016471"/>
    </source>
</evidence>
<dbReference type="UniPathway" id="UPA00109">
    <property type="reaction ID" value="UER00185"/>
</dbReference>
<evidence type="ECO:0000256" key="7">
    <source>
        <dbReference type="ARBA" id="ARBA00022490"/>
    </source>
</evidence>
<comment type="similarity">
    <text evidence="3 13 16">Belongs to the phosphoglycerate kinase family.</text>
</comment>
<dbReference type="PIRSF" id="PIRSF000724">
    <property type="entry name" value="Pgk"/>
    <property type="match status" value="1"/>
</dbReference>
<protein>
    <recommendedName>
        <fullName evidence="6 13">Phosphoglycerate kinase</fullName>
        <ecNumber evidence="5 13">2.7.2.3</ecNumber>
    </recommendedName>
</protein>
<feature type="binding site" evidence="14">
    <location>
        <position position="147"/>
    </location>
    <ligand>
        <name>(2R)-3-phosphoglycerate</name>
        <dbReference type="ChEBI" id="CHEBI:58272"/>
    </ligand>
</feature>
<keyword evidence="10 13" id="KW-0418">Kinase</keyword>
<dbReference type="GO" id="GO:0004618">
    <property type="term" value="F:phosphoglycerate kinase activity"/>
    <property type="evidence" value="ECO:0007669"/>
    <property type="project" value="UniProtKB-UniRule"/>
</dbReference>
<dbReference type="FunFam" id="3.40.50.1260:FF:000006">
    <property type="entry name" value="Phosphoglycerate kinase"/>
    <property type="match status" value="1"/>
</dbReference>
<dbReference type="GO" id="GO:0005524">
    <property type="term" value="F:ATP binding"/>
    <property type="evidence" value="ECO:0007669"/>
    <property type="project" value="UniProtKB-KW"/>
</dbReference>
<feature type="binding site" evidence="13 14">
    <location>
        <begin position="21"/>
        <end position="23"/>
    </location>
    <ligand>
        <name>substrate</name>
    </ligand>
</feature>
<comment type="caution">
    <text evidence="13">Lacks conserved residue(s) required for the propagation of feature annotation.</text>
</comment>
<feature type="binding site" evidence="13">
    <location>
        <position position="114"/>
    </location>
    <ligand>
        <name>substrate</name>
    </ligand>
</feature>
<evidence type="ECO:0000256" key="3">
    <source>
        <dbReference type="ARBA" id="ARBA00008982"/>
    </source>
</evidence>
<evidence type="ECO:0000256" key="10">
    <source>
        <dbReference type="ARBA" id="ARBA00022777"/>
    </source>
</evidence>
<feature type="binding site" evidence="13">
    <location>
        <position position="147"/>
    </location>
    <ligand>
        <name>substrate</name>
    </ligand>
</feature>
<evidence type="ECO:0000256" key="14">
    <source>
        <dbReference type="PIRSR" id="PIRSR000724-1"/>
    </source>
</evidence>
<organism evidence="17">
    <name type="scientific">Caldilineaceae bacterium SB0662_bin_9</name>
    <dbReference type="NCBI Taxonomy" id="2605258"/>
    <lineage>
        <taxon>Bacteria</taxon>
        <taxon>Bacillati</taxon>
        <taxon>Chloroflexota</taxon>
        <taxon>Caldilineae</taxon>
        <taxon>Caldilineales</taxon>
        <taxon>Caldilineaceae</taxon>
    </lineage>
</organism>
<evidence type="ECO:0000256" key="9">
    <source>
        <dbReference type="ARBA" id="ARBA00022741"/>
    </source>
</evidence>
<dbReference type="GO" id="GO:0006094">
    <property type="term" value="P:gluconeogenesis"/>
    <property type="evidence" value="ECO:0007669"/>
    <property type="project" value="TreeGrafter"/>
</dbReference>
<feature type="binding site" evidence="13 15">
    <location>
        <position position="197"/>
    </location>
    <ligand>
        <name>ATP</name>
        <dbReference type="ChEBI" id="CHEBI:30616"/>
    </ligand>
</feature>
<comment type="subunit">
    <text evidence="4 13">Monomer.</text>
</comment>